<gene>
    <name evidence="1" type="ORF">LAD73_00960</name>
</gene>
<dbReference type="RefSeq" id="WP_223644444.1">
    <property type="nucleotide sequence ID" value="NZ_JAIQBY010000004.1"/>
</dbReference>
<name>A0A953NE54_9MOLU</name>
<protein>
    <submittedName>
        <fullName evidence="1">Uncharacterized protein</fullName>
    </submittedName>
</protein>
<sequence length="50" mass="5672">MIPVYLIGFHILNSVDLLAKKRPGGQLFISDNTFKNAKAIFELRDSDRAH</sequence>
<evidence type="ECO:0000313" key="2">
    <source>
        <dbReference type="Proteomes" id="UP000772186"/>
    </source>
</evidence>
<accession>A0A953NE54</accession>
<dbReference type="Proteomes" id="UP000772186">
    <property type="component" value="Unassembled WGS sequence"/>
</dbReference>
<evidence type="ECO:0000313" key="1">
    <source>
        <dbReference type="EMBL" id="MBZ4195292.1"/>
    </source>
</evidence>
<keyword evidence="2" id="KW-1185">Reference proteome</keyword>
<dbReference type="EMBL" id="JAIQBY010000004">
    <property type="protein sequence ID" value="MBZ4195292.1"/>
    <property type="molecule type" value="Genomic_DNA"/>
</dbReference>
<reference evidence="1 2" key="1">
    <citation type="submission" date="2021-09" db="EMBL/GenBank/DDBJ databases">
        <title>WGS of Mycoplasma sp. Zaradi2 strains.</title>
        <authorList>
            <person name="Spergser J."/>
        </authorList>
    </citation>
    <scope>NUCLEOTIDE SEQUENCE [LARGE SCALE GENOMIC DNA]</scope>
    <source>
        <strain evidence="1 2">1331</strain>
    </source>
</reference>
<proteinExistence type="predicted"/>
<organism evidence="1 2">
    <name type="scientific">Mycoplasma tauri</name>
    <dbReference type="NCBI Taxonomy" id="547987"/>
    <lineage>
        <taxon>Bacteria</taxon>
        <taxon>Bacillati</taxon>
        <taxon>Mycoplasmatota</taxon>
        <taxon>Mollicutes</taxon>
        <taxon>Mycoplasmataceae</taxon>
        <taxon>Mycoplasma</taxon>
    </lineage>
</organism>
<comment type="caution">
    <text evidence="1">The sequence shown here is derived from an EMBL/GenBank/DDBJ whole genome shotgun (WGS) entry which is preliminary data.</text>
</comment>
<dbReference type="AlphaFoldDB" id="A0A953NE54"/>